<organism evidence="2 3">
    <name type="scientific">Crotalaria pallida</name>
    <name type="common">Smooth rattlebox</name>
    <name type="synonym">Crotalaria striata</name>
    <dbReference type="NCBI Taxonomy" id="3830"/>
    <lineage>
        <taxon>Eukaryota</taxon>
        <taxon>Viridiplantae</taxon>
        <taxon>Streptophyta</taxon>
        <taxon>Embryophyta</taxon>
        <taxon>Tracheophyta</taxon>
        <taxon>Spermatophyta</taxon>
        <taxon>Magnoliopsida</taxon>
        <taxon>eudicotyledons</taxon>
        <taxon>Gunneridae</taxon>
        <taxon>Pentapetalae</taxon>
        <taxon>rosids</taxon>
        <taxon>fabids</taxon>
        <taxon>Fabales</taxon>
        <taxon>Fabaceae</taxon>
        <taxon>Papilionoideae</taxon>
        <taxon>50 kb inversion clade</taxon>
        <taxon>genistoids sensu lato</taxon>
        <taxon>core genistoids</taxon>
        <taxon>Crotalarieae</taxon>
        <taxon>Crotalaria</taxon>
    </lineage>
</organism>
<evidence type="ECO:0000256" key="1">
    <source>
        <dbReference type="SAM" id="MobiDB-lite"/>
    </source>
</evidence>
<gene>
    <name evidence="2" type="ORF">RIF29_33709</name>
</gene>
<dbReference type="AlphaFoldDB" id="A0AAN9HSZ0"/>
<accession>A0AAN9HSZ0</accession>
<dbReference type="GO" id="GO:0071782">
    <property type="term" value="C:endoplasmic reticulum tubular network"/>
    <property type="evidence" value="ECO:0007669"/>
    <property type="project" value="TreeGrafter"/>
</dbReference>
<name>A0AAN9HSZ0_CROPI</name>
<sequence length="173" mass="19685">MTTRSTEMNWKMRAIRVLPMFLLPVLSSAAAYSTFVSYISFSAPVHDTVYNCLEERSGCDRKDQKILEKLRAERQTKIDELKEKTNYYTTQQLIQGLSFRLMGLVCSTVKAVKNKNMACAGNLMKMKSFVNRKVGCYSNPRSIGNGKKQKEKDSGSSRELEVTTPSTRRGKLY</sequence>
<evidence type="ECO:0000313" key="2">
    <source>
        <dbReference type="EMBL" id="KAK7250925.1"/>
    </source>
</evidence>
<dbReference type="InterPro" id="IPR040115">
    <property type="entry name" value="Lnp"/>
</dbReference>
<evidence type="ECO:0000313" key="3">
    <source>
        <dbReference type="Proteomes" id="UP001372338"/>
    </source>
</evidence>
<dbReference type="GO" id="GO:0071786">
    <property type="term" value="P:endoplasmic reticulum tubular network organization"/>
    <property type="evidence" value="ECO:0007669"/>
    <property type="project" value="InterPro"/>
</dbReference>
<comment type="caution">
    <text evidence="2">The sequence shown here is derived from an EMBL/GenBank/DDBJ whole genome shotgun (WGS) entry which is preliminary data.</text>
</comment>
<feature type="compositionally biased region" description="Basic and acidic residues" evidence="1">
    <location>
        <begin position="148"/>
        <end position="161"/>
    </location>
</feature>
<feature type="region of interest" description="Disordered" evidence="1">
    <location>
        <begin position="140"/>
        <end position="173"/>
    </location>
</feature>
<dbReference type="EMBL" id="JAYWIO010000007">
    <property type="protein sequence ID" value="KAK7250925.1"/>
    <property type="molecule type" value="Genomic_DNA"/>
</dbReference>
<dbReference type="Proteomes" id="UP001372338">
    <property type="component" value="Unassembled WGS sequence"/>
</dbReference>
<reference evidence="2 3" key="1">
    <citation type="submission" date="2024-01" db="EMBL/GenBank/DDBJ databases">
        <title>The genomes of 5 underutilized Papilionoideae crops provide insights into root nodulation and disease resistanc.</title>
        <authorList>
            <person name="Yuan L."/>
        </authorList>
    </citation>
    <scope>NUCLEOTIDE SEQUENCE [LARGE SCALE GENOMIC DNA]</scope>
    <source>
        <strain evidence="2">ZHUSHIDOU_FW_LH</strain>
        <tissue evidence="2">Leaf</tissue>
    </source>
</reference>
<proteinExistence type="predicted"/>
<keyword evidence="3" id="KW-1185">Reference proteome</keyword>
<dbReference type="PANTHER" id="PTHR22166:SF12">
    <property type="entry name" value="ENDOPLASMIC RETICULUM JUNCTION FORMATION PROTEIN LUNAPARK"/>
    <property type="match status" value="1"/>
</dbReference>
<protein>
    <submittedName>
        <fullName evidence="2">Uncharacterized protein</fullName>
    </submittedName>
</protein>
<dbReference type="PANTHER" id="PTHR22166">
    <property type="entry name" value="ENDOPLASMIC RETICULUM JUNCTION FORMATION PROTEIN LUNAPARK"/>
    <property type="match status" value="1"/>
</dbReference>